<sequence length="556" mass="60708">MVHCCYSERVQSETEFLLTGNLEYEHLRAGITRIYHSDLEYSRRRTHETDTGASLLKRCAVSAQKTSLLFTFGDSYADVGNLPKSGPNVGFGWVYPYGITWPQKPAGRFSDGKIQTDWIADLLNLPNYPPPYFLSSGQDTSSGVNFAVAGSGVTLALNPISLGGQVDNFELFLRTDPYSKEALANSLTLVSVVGNDYLAFKGTTSAELFVFVETVVSGIQANLQRLYDLGLRNVMVANLFQTDCAPLFTRKNGYTKCTGEDGPFPQIHNAFLLGAVQSINAQNPGARFIILDQYAAFDRLFKDANANGFTDGLKPCCRGTSNSTKCGDVESQTQKWLYTVCKKRGRAIFWDDVHPSMWAWNYIVNLYANQPGYTLLADAPTLKQWLNINDAVQEPIAAPMPAPNMTAAAGAVQAALNYLLDKTQYSEAIGLLQSFNYEAVLGDYPNQVVTVFLPNNDALASPSSRPFIDRIFATNKVGNVALYHLESGYYDLNAIVTNKPASITSVSGAQVPLSYPADGVYVGPNAQAKVVDPNLYSVPGQVVIHGIDHVLMPPGV</sequence>
<dbReference type="PROSITE" id="PS50213">
    <property type="entry name" value="FAS1"/>
    <property type="match status" value="1"/>
</dbReference>
<accession>A0A8T0HFA5</accession>
<dbReference type="PANTHER" id="PTHR46020">
    <property type="entry name" value="OSJNBB0059K02.9 PROTEIN"/>
    <property type="match status" value="1"/>
</dbReference>
<dbReference type="InterPro" id="IPR036514">
    <property type="entry name" value="SGNH_hydro_sf"/>
</dbReference>
<gene>
    <name evidence="5" type="ORF">KC19_6G164500</name>
</gene>
<dbReference type="GO" id="GO:0016788">
    <property type="term" value="F:hydrolase activity, acting on ester bonds"/>
    <property type="evidence" value="ECO:0007669"/>
    <property type="project" value="InterPro"/>
</dbReference>
<keyword evidence="6" id="KW-1185">Reference proteome</keyword>
<dbReference type="Pfam" id="PF00657">
    <property type="entry name" value="Lipase_GDSL"/>
    <property type="match status" value="1"/>
</dbReference>
<evidence type="ECO:0000256" key="1">
    <source>
        <dbReference type="ARBA" id="ARBA00008668"/>
    </source>
</evidence>
<dbReference type="InterPro" id="IPR001087">
    <property type="entry name" value="GDSL"/>
</dbReference>
<dbReference type="Gene3D" id="2.30.180.10">
    <property type="entry name" value="FAS1 domain"/>
    <property type="match status" value="1"/>
</dbReference>
<dbReference type="GO" id="GO:0006629">
    <property type="term" value="P:lipid metabolic process"/>
    <property type="evidence" value="ECO:0007669"/>
    <property type="project" value="UniProtKB-KW"/>
</dbReference>
<dbReference type="SMART" id="SM00554">
    <property type="entry name" value="FAS1"/>
    <property type="match status" value="1"/>
</dbReference>
<evidence type="ECO:0000256" key="2">
    <source>
        <dbReference type="ARBA" id="ARBA00022801"/>
    </source>
</evidence>
<evidence type="ECO:0000259" key="4">
    <source>
        <dbReference type="PROSITE" id="PS50213"/>
    </source>
</evidence>
<dbReference type="AlphaFoldDB" id="A0A8T0HFA5"/>
<keyword evidence="3" id="KW-0443">Lipid metabolism</keyword>
<protein>
    <recommendedName>
        <fullName evidence="4">FAS1 domain-containing protein</fullName>
    </recommendedName>
</protein>
<dbReference type="Proteomes" id="UP000822688">
    <property type="component" value="Chromosome 6"/>
</dbReference>
<dbReference type="InterPro" id="IPR036378">
    <property type="entry name" value="FAS1_dom_sf"/>
</dbReference>
<dbReference type="SUPFAM" id="SSF82153">
    <property type="entry name" value="FAS1 domain"/>
    <property type="match status" value="1"/>
</dbReference>
<evidence type="ECO:0000313" key="5">
    <source>
        <dbReference type="EMBL" id="KAG0570466.1"/>
    </source>
</evidence>
<dbReference type="EMBL" id="CM026427">
    <property type="protein sequence ID" value="KAG0570466.1"/>
    <property type="molecule type" value="Genomic_DNA"/>
</dbReference>
<dbReference type="OrthoDB" id="583516at2759"/>
<feature type="domain" description="FAS1" evidence="4">
    <location>
        <begin position="412"/>
        <end position="551"/>
    </location>
</feature>
<dbReference type="Pfam" id="PF02469">
    <property type="entry name" value="Fasciclin"/>
    <property type="match status" value="1"/>
</dbReference>
<evidence type="ECO:0000256" key="3">
    <source>
        <dbReference type="ARBA" id="ARBA00023098"/>
    </source>
</evidence>
<evidence type="ECO:0000313" key="6">
    <source>
        <dbReference type="Proteomes" id="UP000822688"/>
    </source>
</evidence>
<organism evidence="5 6">
    <name type="scientific">Ceratodon purpureus</name>
    <name type="common">Fire moss</name>
    <name type="synonym">Dicranum purpureum</name>
    <dbReference type="NCBI Taxonomy" id="3225"/>
    <lineage>
        <taxon>Eukaryota</taxon>
        <taxon>Viridiplantae</taxon>
        <taxon>Streptophyta</taxon>
        <taxon>Embryophyta</taxon>
        <taxon>Bryophyta</taxon>
        <taxon>Bryophytina</taxon>
        <taxon>Bryopsida</taxon>
        <taxon>Dicranidae</taxon>
        <taxon>Pseudoditrichales</taxon>
        <taxon>Ditrichaceae</taxon>
        <taxon>Ceratodon</taxon>
    </lineage>
</organism>
<keyword evidence="2" id="KW-0378">Hydrolase</keyword>
<comment type="similarity">
    <text evidence="1">Belongs to the 'GDSL' lipolytic enzyme family.</text>
</comment>
<reference evidence="5 6" key="1">
    <citation type="submission" date="2020-06" db="EMBL/GenBank/DDBJ databases">
        <title>WGS assembly of Ceratodon purpureus strain R40.</title>
        <authorList>
            <person name="Carey S.B."/>
            <person name="Jenkins J."/>
            <person name="Shu S."/>
            <person name="Lovell J.T."/>
            <person name="Sreedasyam A."/>
            <person name="Maumus F."/>
            <person name="Tiley G.P."/>
            <person name="Fernandez-Pozo N."/>
            <person name="Barry K."/>
            <person name="Chen C."/>
            <person name="Wang M."/>
            <person name="Lipzen A."/>
            <person name="Daum C."/>
            <person name="Saski C.A."/>
            <person name="Payton A.C."/>
            <person name="Mcbreen J.C."/>
            <person name="Conrad R.E."/>
            <person name="Kollar L.M."/>
            <person name="Olsson S."/>
            <person name="Huttunen S."/>
            <person name="Landis J.B."/>
            <person name="Wickett N.J."/>
            <person name="Johnson M.G."/>
            <person name="Rensing S.A."/>
            <person name="Grimwood J."/>
            <person name="Schmutz J."/>
            <person name="Mcdaniel S.F."/>
        </authorList>
    </citation>
    <scope>NUCLEOTIDE SEQUENCE [LARGE SCALE GENOMIC DNA]</scope>
    <source>
        <strain evidence="5 6">R40</strain>
    </source>
</reference>
<dbReference type="InterPro" id="IPR000782">
    <property type="entry name" value="FAS1_domain"/>
</dbReference>
<dbReference type="Gene3D" id="3.40.50.1110">
    <property type="entry name" value="SGNH hydrolase"/>
    <property type="match status" value="1"/>
</dbReference>
<dbReference type="PANTHER" id="PTHR46020:SF4">
    <property type="entry name" value="OS04G0650200 PROTEIN"/>
    <property type="match status" value="1"/>
</dbReference>
<comment type="caution">
    <text evidence="5">The sequence shown here is derived from an EMBL/GenBank/DDBJ whole genome shotgun (WGS) entry which is preliminary data.</text>
</comment>
<proteinExistence type="inferred from homology"/>
<name>A0A8T0HFA5_CERPU</name>